<organism evidence="2 3">
    <name type="scientific">Kitasatospora paracochleata</name>
    <dbReference type="NCBI Taxonomy" id="58354"/>
    <lineage>
        <taxon>Bacteria</taxon>
        <taxon>Bacillati</taxon>
        <taxon>Actinomycetota</taxon>
        <taxon>Actinomycetes</taxon>
        <taxon>Kitasatosporales</taxon>
        <taxon>Streptomycetaceae</taxon>
        <taxon>Kitasatospora</taxon>
    </lineage>
</organism>
<protein>
    <recommendedName>
        <fullName evidence="1">Schlafen AlbA-2 domain-containing protein</fullName>
    </recommendedName>
</protein>
<gene>
    <name evidence="2" type="ORF">FHR36_007131</name>
</gene>
<evidence type="ECO:0000313" key="2">
    <source>
        <dbReference type="EMBL" id="MCP2313932.1"/>
    </source>
</evidence>
<keyword evidence="3" id="KW-1185">Reference proteome</keyword>
<reference evidence="2 3" key="1">
    <citation type="submission" date="2022-06" db="EMBL/GenBank/DDBJ databases">
        <title>Sequencing the genomes of 1000 actinobacteria strains.</title>
        <authorList>
            <person name="Klenk H.-P."/>
        </authorList>
    </citation>
    <scope>NUCLEOTIDE SEQUENCE [LARGE SCALE GENOMIC DNA]</scope>
    <source>
        <strain evidence="2 3">DSM 41656</strain>
    </source>
</reference>
<accession>A0ABT1J905</accession>
<sequence>MIPIHLSTNHPRWTPETEEELQGAIDMGLLEESHYLDLKEALASKSDNRETARDLASFAIDGGTLIIGIAEDTASNVFSLAPQPLVGLPEKIEQIARNTPDPPLNVLTDSIPSTADPQAGYLIVHIPASPSAPHMVDGRYYGRGDKTKHRLADPEVLLLHERRRIAEKDALAMLQYEMERDPIPDGEQAHFFFVAHPLAARRDMLKDLVSGDWNLQMAHLIQKAYTPELNTQLGQGVVPPITYASTGYRVSRGAARATNNLSNGRKYTPNPSTSEIALELQVHENGGMRLYSSRLSEALHSRPNSDEQFIYENAAVDLTRRMLVLIHSASENAGYFGNWALAVGVTKLRGLRIFPYHAPGSLPPEARYEEDTYQETSAVTWAELNSTPGEITHKLIGPLLRALDAEHLHTKLLQD</sequence>
<dbReference type="Gene3D" id="3.30.950.30">
    <property type="entry name" value="Schlafen, AAA domain"/>
    <property type="match status" value="1"/>
</dbReference>
<dbReference type="InterPro" id="IPR038461">
    <property type="entry name" value="Schlafen_AlbA_2_dom_sf"/>
</dbReference>
<feature type="domain" description="Schlafen AlbA-2" evidence="1">
    <location>
        <begin position="32"/>
        <end position="150"/>
    </location>
</feature>
<dbReference type="Proteomes" id="UP001206483">
    <property type="component" value="Unassembled WGS sequence"/>
</dbReference>
<dbReference type="Pfam" id="PF04326">
    <property type="entry name" value="SLFN_AlbA_2"/>
    <property type="match status" value="1"/>
</dbReference>
<evidence type="ECO:0000259" key="1">
    <source>
        <dbReference type="Pfam" id="PF04326"/>
    </source>
</evidence>
<comment type="caution">
    <text evidence="2">The sequence shown here is derived from an EMBL/GenBank/DDBJ whole genome shotgun (WGS) entry which is preliminary data.</text>
</comment>
<dbReference type="RefSeq" id="WP_253804243.1">
    <property type="nucleotide sequence ID" value="NZ_BAAAUB010000029.1"/>
</dbReference>
<evidence type="ECO:0000313" key="3">
    <source>
        <dbReference type="Proteomes" id="UP001206483"/>
    </source>
</evidence>
<proteinExistence type="predicted"/>
<dbReference type="InterPro" id="IPR007421">
    <property type="entry name" value="Schlafen_AlbA_2_dom"/>
</dbReference>
<name>A0ABT1J905_9ACTN</name>
<dbReference type="EMBL" id="JAMZDX010000008">
    <property type="protein sequence ID" value="MCP2313932.1"/>
    <property type="molecule type" value="Genomic_DNA"/>
</dbReference>